<dbReference type="InterPro" id="IPR034016">
    <property type="entry name" value="M1_APN-typ"/>
</dbReference>
<evidence type="ECO:0000256" key="8">
    <source>
        <dbReference type="ARBA" id="ARBA00022692"/>
    </source>
</evidence>
<dbReference type="GO" id="GO:0042277">
    <property type="term" value="F:peptide binding"/>
    <property type="evidence" value="ECO:0007669"/>
    <property type="project" value="TreeGrafter"/>
</dbReference>
<feature type="binding site" evidence="20">
    <location>
        <position position="361"/>
    </location>
    <ligand>
        <name>Zn(2+)</name>
        <dbReference type="ChEBI" id="CHEBI:29105"/>
        <note>catalytic</note>
    </ligand>
</feature>
<dbReference type="InterPro" id="IPR050344">
    <property type="entry name" value="Peptidase_M1_aminopeptidases"/>
</dbReference>
<evidence type="ECO:0000256" key="1">
    <source>
        <dbReference type="ARBA" id="ARBA00004606"/>
    </source>
</evidence>
<evidence type="ECO:0000259" key="25">
    <source>
        <dbReference type="Pfam" id="PF11838"/>
    </source>
</evidence>
<dbReference type="Pfam" id="PF01433">
    <property type="entry name" value="Peptidase_M1"/>
    <property type="match status" value="1"/>
</dbReference>
<dbReference type="SUPFAM" id="SSF63737">
    <property type="entry name" value="Leukotriene A4 hydrolase N-terminal domain"/>
    <property type="match status" value="1"/>
</dbReference>
<feature type="domain" description="Aminopeptidase N-like N-terminal" evidence="26">
    <location>
        <begin position="43"/>
        <end position="233"/>
    </location>
</feature>
<keyword evidence="5" id="KW-1003">Cell membrane</keyword>
<evidence type="ECO:0000313" key="27">
    <source>
        <dbReference type="Proteomes" id="UP000515204"/>
    </source>
</evidence>
<evidence type="ECO:0000256" key="20">
    <source>
        <dbReference type="PIRSR" id="PIRSR634016-3"/>
    </source>
</evidence>
<dbReference type="PRINTS" id="PR00756">
    <property type="entry name" value="ALADIPTASE"/>
</dbReference>
<dbReference type="Gene3D" id="2.60.40.1910">
    <property type="match status" value="1"/>
</dbReference>
<dbReference type="SUPFAM" id="SSF55486">
    <property type="entry name" value="Metalloproteases ('zincins'), catalytic domain"/>
    <property type="match status" value="1"/>
</dbReference>
<dbReference type="InterPro" id="IPR042097">
    <property type="entry name" value="Aminopeptidase_N-like_N_sf"/>
</dbReference>
<evidence type="ECO:0000256" key="10">
    <source>
        <dbReference type="ARBA" id="ARBA00022729"/>
    </source>
</evidence>
<evidence type="ECO:0000256" key="16">
    <source>
        <dbReference type="ARBA" id="ARBA00023136"/>
    </source>
</evidence>
<protein>
    <recommendedName>
        <fullName evidence="22">Aminopeptidase</fullName>
        <ecNumber evidence="22">3.4.11.-</ecNumber>
    </recommendedName>
</protein>
<dbReference type="EC" id="3.4.11.-" evidence="22"/>
<dbReference type="Pfam" id="PF17900">
    <property type="entry name" value="Peptidase_M1_N"/>
    <property type="match status" value="1"/>
</dbReference>
<evidence type="ECO:0000256" key="5">
    <source>
        <dbReference type="ARBA" id="ARBA00022475"/>
    </source>
</evidence>
<dbReference type="GO" id="GO:0006508">
    <property type="term" value="P:proteolysis"/>
    <property type="evidence" value="ECO:0007669"/>
    <property type="project" value="UniProtKB-KW"/>
</dbReference>
<dbReference type="KEGG" id="dqu:106743115"/>
<keyword evidence="14" id="KW-1133">Transmembrane helix</keyword>
<evidence type="ECO:0000256" key="12">
    <source>
        <dbReference type="ARBA" id="ARBA00022833"/>
    </source>
</evidence>
<sequence length="915" mass="106334">MAFLRLFLNVSLIFIISTALPLDDDSGNSSQTKVNYRLPDNVVPVHYNIKLIPYIVKDNFTFDGETNNDIVIRRATRELRLHALELTIDEGVTSLVNSDGIVYIPEVHNYENVTEMLILEFNDELTPGRYILNLKFVGILNNNLTGFFRTGYYTEEDNVVLVAVTHFEATSARRAFPCWDEPALKATFNISIKHYRNYTALSNMPALAHSNESDEDDMIWTHFDMTPVMSTYLVAFVVLCGYVRVPNADETVNMWSPPDVAPYSTFAQQIAQRSRELLTQYTNSTDKVPKMDHVSSPALSAGAMENWGLIIYTERDFMLNEEKDTTPQKRRVAVVAAHEMSHQWFGNLVSPSWWTYVWLNEGFASFFEAYILDKLFDDWRMMDIYVIEKQQATFYRDVGKEMTSISAEVNSPEEIKSLFDTTTYGKAPVILRMLQHIITDEVFRNGLIRYLNIHQFNSTTSDDLWNALQAALDESNVPHNNYKLKEVMDTWITQRHYPVVRVIRNYDTGEVTLMQEHSSPYISGENPSIDDDIWWIPITFTTQTNLNFSNTLPTHWLRPQDQNITISGINSKDWLIVNLQQIGYYLVNYDEANWKKITDYLNTDDYTKIHVLNRAQIINDAYHLLVANRLNITIFLDIMNYMQKETEYIPWCAMFLIFTTLKDVLQIPGTEFLKVTIIAMMNSLVENVGYEENPTDSDLTKIKRLEALKWACSFDHIECRRMAAMKLNEHLANPEKNKVPPNLKEWTFCNGIMDANLSTWNNVMDIYAENRFISQYLSCSENPEIIIDYMKIAATNNTIINDGDYYMIYNDVVEKHANKDLIYNYLLANLEQATSRKVSIKHALCGIISNVHSKQKLDKINEFMNNNYKEDEELFKCVQEKIDERMSELLRIYRTFVKFTSTIEEKQNQKNHDLF</sequence>
<dbReference type="GO" id="GO:0005737">
    <property type="term" value="C:cytoplasm"/>
    <property type="evidence" value="ECO:0007669"/>
    <property type="project" value="TreeGrafter"/>
</dbReference>
<feature type="chain" id="PRO_5028159369" description="Aminopeptidase" evidence="23">
    <location>
        <begin position="20"/>
        <end position="915"/>
    </location>
</feature>
<keyword evidence="10 23" id="KW-0732">Signal</keyword>
<proteinExistence type="inferred from homology"/>
<feature type="binding site" evidence="20">
    <location>
        <position position="342"/>
    </location>
    <ligand>
        <name>Zn(2+)</name>
        <dbReference type="ChEBI" id="CHEBI:29105"/>
        <note>catalytic</note>
    </ligand>
</feature>
<keyword evidence="12 20" id="KW-0862">Zinc</keyword>
<evidence type="ECO:0000259" key="24">
    <source>
        <dbReference type="Pfam" id="PF01433"/>
    </source>
</evidence>
<dbReference type="FunFam" id="2.60.40.1730:FF:000012">
    <property type="entry name" value="Aminopeptidase N"/>
    <property type="match status" value="1"/>
</dbReference>
<feature type="signal peptide" evidence="23">
    <location>
        <begin position="1"/>
        <end position="19"/>
    </location>
</feature>
<dbReference type="Proteomes" id="UP000515204">
    <property type="component" value="Unplaced"/>
</dbReference>
<dbReference type="Gene3D" id="1.10.390.10">
    <property type="entry name" value="Neutral Protease Domain 2"/>
    <property type="match status" value="1"/>
</dbReference>
<evidence type="ECO:0000313" key="28">
    <source>
        <dbReference type="RefSeq" id="XP_014472137.1"/>
    </source>
</evidence>
<feature type="domain" description="Peptidase M1 membrane alanine aminopeptidase" evidence="24">
    <location>
        <begin position="269"/>
        <end position="491"/>
    </location>
</feature>
<keyword evidence="11 22" id="KW-0378">Hydrolase</keyword>
<reference evidence="28" key="1">
    <citation type="submission" date="2025-08" db="UniProtKB">
        <authorList>
            <consortium name="RefSeq"/>
        </authorList>
    </citation>
    <scope>IDENTIFICATION</scope>
</reference>
<dbReference type="OrthoDB" id="510539at2759"/>
<comment type="subcellular location">
    <subcellularLocation>
        <location evidence="2">Cell membrane</location>
        <topology evidence="2">Lipid-anchor</topology>
        <topology evidence="2">GPI-anchor</topology>
    </subcellularLocation>
    <subcellularLocation>
        <location evidence="1">Membrane</location>
        <topology evidence="1">Single-pass type II membrane protein</topology>
    </subcellularLocation>
</comment>
<comment type="cofactor">
    <cofactor evidence="20 22">
        <name>Zn(2+)</name>
        <dbReference type="ChEBI" id="CHEBI:29105"/>
    </cofactor>
    <text evidence="20 22">Binds 1 zinc ion per subunit.</text>
</comment>
<evidence type="ECO:0000256" key="21">
    <source>
        <dbReference type="PIRSR" id="PIRSR634016-4"/>
    </source>
</evidence>
<feature type="binding site" evidence="20">
    <location>
        <position position="338"/>
    </location>
    <ligand>
        <name>Zn(2+)</name>
        <dbReference type="ChEBI" id="CHEBI:29105"/>
        <note>catalytic</note>
    </ligand>
</feature>
<dbReference type="AlphaFoldDB" id="A0A6P3X1R1"/>
<evidence type="ECO:0000256" key="19">
    <source>
        <dbReference type="PIRSR" id="PIRSR634016-1"/>
    </source>
</evidence>
<evidence type="ECO:0000256" key="17">
    <source>
        <dbReference type="ARBA" id="ARBA00023180"/>
    </source>
</evidence>
<organism evidence="27 28">
    <name type="scientific">Dinoponera quadriceps</name>
    <name type="common">South American ant</name>
    <dbReference type="NCBI Taxonomy" id="609295"/>
    <lineage>
        <taxon>Eukaryota</taxon>
        <taxon>Metazoa</taxon>
        <taxon>Ecdysozoa</taxon>
        <taxon>Arthropoda</taxon>
        <taxon>Hexapoda</taxon>
        <taxon>Insecta</taxon>
        <taxon>Pterygota</taxon>
        <taxon>Neoptera</taxon>
        <taxon>Endopterygota</taxon>
        <taxon>Hymenoptera</taxon>
        <taxon>Apocrita</taxon>
        <taxon>Aculeata</taxon>
        <taxon>Formicoidea</taxon>
        <taxon>Formicidae</taxon>
        <taxon>Ponerinae</taxon>
        <taxon>Ponerini</taxon>
        <taxon>Dinoponera</taxon>
    </lineage>
</organism>
<keyword evidence="27" id="KW-1185">Reference proteome</keyword>
<evidence type="ECO:0000256" key="6">
    <source>
        <dbReference type="ARBA" id="ARBA00022622"/>
    </source>
</evidence>
<name>A0A6P3X1R1_DINQU</name>
<dbReference type="InterPro" id="IPR014782">
    <property type="entry name" value="Peptidase_M1_dom"/>
</dbReference>
<dbReference type="PANTHER" id="PTHR11533">
    <property type="entry name" value="PROTEASE M1 ZINC METALLOPROTEASE"/>
    <property type="match status" value="1"/>
</dbReference>
<dbReference type="GO" id="GO:0070006">
    <property type="term" value="F:metalloaminopeptidase activity"/>
    <property type="evidence" value="ECO:0007669"/>
    <property type="project" value="TreeGrafter"/>
</dbReference>
<dbReference type="InterPro" id="IPR045357">
    <property type="entry name" value="Aminopeptidase_N-like_N"/>
</dbReference>
<dbReference type="CDD" id="cd09601">
    <property type="entry name" value="M1_APN-Q_like"/>
    <property type="match status" value="1"/>
</dbReference>
<keyword evidence="16" id="KW-0472">Membrane</keyword>
<dbReference type="InterPro" id="IPR027268">
    <property type="entry name" value="Peptidase_M4/M1_CTD_sf"/>
</dbReference>
<keyword evidence="18" id="KW-0449">Lipoprotein</keyword>
<dbReference type="FunFam" id="2.60.40.1910:FF:000008">
    <property type="entry name" value="Aminopeptidase"/>
    <property type="match status" value="1"/>
</dbReference>
<comment type="similarity">
    <text evidence="3 22">Belongs to the peptidase M1 family.</text>
</comment>
<gene>
    <name evidence="28" type="primary">LOC106743115</name>
</gene>
<keyword evidence="6" id="KW-0336">GPI-anchor</keyword>
<dbReference type="GO" id="GO:0005886">
    <property type="term" value="C:plasma membrane"/>
    <property type="evidence" value="ECO:0007669"/>
    <property type="project" value="UniProtKB-SubCell"/>
</dbReference>
<feature type="domain" description="ERAP1-like C-terminal" evidence="25">
    <location>
        <begin position="574"/>
        <end position="883"/>
    </location>
</feature>
<keyword evidence="8" id="KW-0812">Transmembrane</keyword>
<evidence type="ECO:0000256" key="11">
    <source>
        <dbReference type="ARBA" id="ARBA00022801"/>
    </source>
</evidence>
<dbReference type="InterPro" id="IPR001930">
    <property type="entry name" value="Peptidase_M1"/>
</dbReference>
<evidence type="ECO:0000256" key="4">
    <source>
        <dbReference type="ARBA" id="ARBA00022438"/>
    </source>
</evidence>
<evidence type="ECO:0000256" key="7">
    <source>
        <dbReference type="ARBA" id="ARBA00022670"/>
    </source>
</evidence>
<evidence type="ECO:0000256" key="15">
    <source>
        <dbReference type="ARBA" id="ARBA00023049"/>
    </source>
</evidence>
<accession>A0A6P3X1R1</accession>
<evidence type="ECO:0000256" key="14">
    <source>
        <dbReference type="ARBA" id="ARBA00022989"/>
    </source>
</evidence>
<dbReference type="Gene3D" id="2.60.40.1730">
    <property type="entry name" value="tricorn interacting facor f3 domain"/>
    <property type="match status" value="1"/>
</dbReference>
<dbReference type="GO" id="GO:0008270">
    <property type="term" value="F:zinc ion binding"/>
    <property type="evidence" value="ECO:0007669"/>
    <property type="project" value="UniProtKB-UniRule"/>
</dbReference>
<dbReference type="GO" id="GO:0005615">
    <property type="term" value="C:extracellular space"/>
    <property type="evidence" value="ECO:0007669"/>
    <property type="project" value="TreeGrafter"/>
</dbReference>
<dbReference type="PANTHER" id="PTHR11533:SF294">
    <property type="entry name" value="THYROTROPIN-RELEASING HORMONE-DEGRADING ECTOENZYME"/>
    <property type="match status" value="1"/>
</dbReference>
<keyword evidence="4 22" id="KW-0031">Aminopeptidase</keyword>
<keyword evidence="9 20" id="KW-0479">Metal-binding</keyword>
<keyword evidence="7 22" id="KW-0645">Protease</keyword>
<evidence type="ECO:0000256" key="18">
    <source>
        <dbReference type="ARBA" id="ARBA00023288"/>
    </source>
</evidence>
<dbReference type="RefSeq" id="XP_014472137.1">
    <property type="nucleotide sequence ID" value="XM_014616651.1"/>
</dbReference>
<feature type="site" description="Transition state stabilizer" evidence="21">
    <location>
        <position position="424"/>
    </location>
</feature>
<dbReference type="GO" id="GO:0098552">
    <property type="term" value="C:side of membrane"/>
    <property type="evidence" value="ECO:0007669"/>
    <property type="project" value="UniProtKB-KW"/>
</dbReference>
<dbReference type="FunFam" id="1.10.390.10:FF:000013">
    <property type="entry name" value="Aminopeptidase N"/>
    <property type="match status" value="1"/>
</dbReference>
<dbReference type="InterPro" id="IPR024571">
    <property type="entry name" value="ERAP1-like_C_dom"/>
</dbReference>
<evidence type="ECO:0000256" key="3">
    <source>
        <dbReference type="ARBA" id="ARBA00010136"/>
    </source>
</evidence>
<feature type="active site" description="Proton acceptor" evidence="19">
    <location>
        <position position="339"/>
    </location>
</feature>
<dbReference type="Pfam" id="PF11838">
    <property type="entry name" value="ERAP1_C"/>
    <property type="match status" value="1"/>
</dbReference>
<evidence type="ECO:0000256" key="22">
    <source>
        <dbReference type="RuleBase" id="RU364040"/>
    </source>
</evidence>
<evidence type="ECO:0000256" key="2">
    <source>
        <dbReference type="ARBA" id="ARBA00004609"/>
    </source>
</evidence>
<evidence type="ECO:0000256" key="9">
    <source>
        <dbReference type="ARBA" id="ARBA00022723"/>
    </source>
</evidence>
<dbReference type="GeneID" id="106743115"/>
<dbReference type="GO" id="GO:0043171">
    <property type="term" value="P:peptide catabolic process"/>
    <property type="evidence" value="ECO:0007669"/>
    <property type="project" value="TreeGrafter"/>
</dbReference>
<keyword evidence="15 22" id="KW-0482">Metalloprotease</keyword>
<evidence type="ECO:0000259" key="26">
    <source>
        <dbReference type="Pfam" id="PF17900"/>
    </source>
</evidence>
<evidence type="ECO:0000256" key="13">
    <source>
        <dbReference type="ARBA" id="ARBA00022968"/>
    </source>
</evidence>
<evidence type="ECO:0000256" key="23">
    <source>
        <dbReference type="SAM" id="SignalP"/>
    </source>
</evidence>
<keyword evidence="13" id="KW-0735">Signal-anchor</keyword>
<dbReference type="Gene3D" id="1.25.50.20">
    <property type="match status" value="1"/>
</dbReference>
<keyword evidence="17" id="KW-0325">Glycoprotein</keyword>